<evidence type="ECO:0000313" key="4">
    <source>
        <dbReference type="Proteomes" id="UP000270261"/>
    </source>
</evidence>
<keyword evidence="2" id="KW-0732">Signal</keyword>
<proteinExistence type="predicted"/>
<evidence type="ECO:0000256" key="2">
    <source>
        <dbReference type="SAM" id="SignalP"/>
    </source>
</evidence>
<dbReference type="RefSeq" id="WP_125095849.1">
    <property type="nucleotide sequence ID" value="NZ_RRUE01000002.1"/>
</dbReference>
<organism evidence="3 4">
    <name type="scientific">Lautropia dentalis</name>
    <dbReference type="NCBI Taxonomy" id="2490857"/>
    <lineage>
        <taxon>Bacteria</taxon>
        <taxon>Pseudomonadati</taxon>
        <taxon>Pseudomonadota</taxon>
        <taxon>Betaproteobacteria</taxon>
        <taxon>Burkholderiales</taxon>
        <taxon>Burkholderiaceae</taxon>
        <taxon>Lautropia</taxon>
    </lineage>
</organism>
<feature type="signal peptide" evidence="2">
    <location>
        <begin position="1"/>
        <end position="27"/>
    </location>
</feature>
<evidence type="ECO:0008006" key="5">
    <source>
        <dbReference type="Google" id="ProtNLM"/>
    </source>
</evidence>
<evidence type="ECO:0000313" key="3">
    <source>
        <dbReference type="EMBL" id="RRN43644.1"/>
    </source>
</evidence>
<dbReference type="PROSITE" id="PS51257">
    <property type="entry name" value="PROKAR_LIPOPROTEIN"/>
    <property type="match status" value="1"/>
</dbReference>
<evidence type="ECO:0000256" key="1">
    <source>
        <dbReference type="SAM" id="MobiDB-lite"/>
    </source>
</evidence>
<dbReference type="AlphaFoldDB" id="A0A426FLL1"/>
<feature type="compositionally biased region" description="Polar residues" evidence="1">
    <location>
        <begin position="48"/>
        <end position="77"/>
    </location>
</feature>
<feature type="compositionally biased region" description="Polar residues" evidence="1">
    <location>
        <begin position="317"/>
        <end position="327"/>
    </location>
</feature>
<feature type="region of interest" description="Disordered" evidence="1">
    <location>
        <begin position="293"/>
        <end position="327"/>
    </location>
</feature>
<protein>
    <recommendedName>
        <fullName evidence="5">Lipoprotein</fullName>
    </recommendedName>
</protein>
<sequence>MIIKQSHHFTKKAGALAVSALLVSLLAACGSGSREGYEYASLPPGYSNSKNQVAQNGDGQSASDESRGQQSGNQAGVNQPIAVSPSAQESSKLSEEELAKIRKEALELAVNNYRASFPTVTDPNKKEELKMVVVGLDDATLLKAAPEIKEKYVSLYGDTVYDYYRSTCPIENGQDKSAVYRCVAGLYYGKTAEGEVCYTSIKLDGEIRHVSGNKVVTAFTNNQPLEFVRADVGGNMALVFNSRKSYTVKNEVVGQRVVFRMQSDKDNIEIFQQNTDKDPATGDEMNSTCVIKVRNPAATADSGTSGGGTAQPVQPAGDTSNNGQNGR</sequence>
<dbReference type="Proteomes" id="UP000270261">
    <property type="component" value="Unassembled WGS sequence"/>
</dbReference>
<feature type="chain" id="PRO_5019240270" description="Lipoprotein" evidence="2">
    <location>
        <begin position="28"/>
        <end position="327"/>
    </location>
</feature>
<keyword evidence="4" id="KW-1185">Reference proteome</keyword>
<name>A0A426FLL1_9BURK</name>
<feature type="region of interest" description="Disordered" evidence="1">
    <location>
        <begin position="48"/>
        <end position="95"/>
    </location>
</feature>
<reference evidence="3 4" key="1">
    <citation type="submission" date="2018-11" db="EMBL/GenBank/DDBJ databases">
        <title>Genome sequencing of Lautropia sp. KCOM 2505 (= ChDC F240).</title>
        <authorList>
            <person name="Kook J.-K."/>
            <person name="Park S.-N."/>
            <person name="Lim Y.K."/>
        </authorList>
    </citation>
    <scope>NUCLEOTIDE SEQUENCE [LARGE SCALE GENOMIC DNA]</scope>
    <source>
        <strain evidence="3 4">KCOM 2505</strain>
    </source>
</reference>
<accession>A0A426FLL1</accession>
<comment type="caution">
    <text evidence="3">The sequence shown here is derived from an EMBL/GenBank/DDBJ whole genome shotgun (WGS) entry which is preliminary data.</text>
</comment>
<gene>
    <name evidence="3" type="ORF">EHV23_09430</name>
</gene>
<dbReference type="EMBL" id="RRUE01000002">
    <property type="protein sequence ID" value="RRN43644.1"/>
    <property type="molecule type" value="Genomic_DNA"/>
</dbReference>